<accession>A0A3Q9GF81</accession>
<feature type="region of interest" description="Disordered" evidence="1">
    <location>
        <begin position="1"/>
        <end position="29"/>
    </location>
</feature>
<evidence type="ECO:0000313" key="3">
    <source>
        <dbReference type="Proteomes" id="UP000275951"/>
    </source>
</evidence>
<dbReference type="Proteomes" id="UP000275951">
    <property type="component" value="Chromosome"/>
</dbReference>
<dbReference type="SUPFAM" id="SSF52540">
    <property type="entry name" value="P-loop containing nucleoside triphosphate hydrolases"/>
    <property type="match status" value="1"/>
</dbReference>
<protein>
    <recommendedName>
        <fullName evidence="4">AAA+ ATPase domain-containing protein</fullName>
    </recommendedName>
</protein>
<dbReference type="Gene3D" id="3.40.50.300">
    <property type="entry name" value="P-loop containing nucleotide triphosphate hydrolases"/>
    <property type="match status" value="1"/>
</dbReference>
<dbReference type="AlphaFoldDB" id="A0A3Q9GF81"/>
<reference evidence="2 3" key="1">
    <citation type="submission" date="2018-11" db="EMBL/GenBank/DDBJ databases">
        <title>Multidrug-resistant genes are associated with an 42-kb island TGI1 carrying a complex class 1 integron in a Trueperella pyogenes.</title>
        <authorList>
            <person name="Dong W."/>
        </authorList>
    </citation>
    <scope>NUCLEOTIDE SEQUENCE [LARGE SCALE GENOMIC DNA]</scope>
    <source>
        <strain evidence="2 3">TP4</strain>
    </source>
</reference>
<evidence type="ECO:0000313" key="2">
    <source>
        <dbReference type="EMBL" id="AZR06352.1"/>
    </source>
</evidence>
<sequence>MSIYDKFKQPDSGEPRRLVPLPTTGNSPYGERALENELTILARTTEGSRNDQLNRTMFAVSQLVAAGHVNGQAAWDAIETTARHIGLEEQEIRATMRSGYQAGFNQPRTVPDMNEVPAATVLPTSTSDGITGEPEPAQAPPTVVDDVTSPEDKIRARYPLVDLPAIWDTEDDTEWLLYPLLPARRASVIYSAPKVGKSLLALEIAAALATGRNVLNTTPDQPLRVLYVDYENDPRGDTVERLKAMGYHADELDNLMILSYPVLAGLDTRQGAATFIDIVNTYEPTLVILDTMSRAIDGEENENDTYLNFYRNIQLPLKKAGIALLRLDHTGKDETKGQRGGSAKSGDVDMIWHYQKVSEITFRLQLDANRLPVQDQVLMLRREVAPLRHVVVGADQARQDRIDEINQLLDAAGHDNHVGERTARDTLKVLGKSAANDLLRDVLKQRKQRPFGLKLAPNGDIA</sequence>
<dbReference type="RefSeq" id="WP_126919848.1">
    <property type="nucleotide sequence ID" value="NZ_CP033905.1"/>
</dbReference>
<dbReference type="EMBL" id="CP033905">
    <property type="protein sequence ID" value="AZR06352.1"/>
    <property type="molecule type" value="Genomic_DNA"/>
</dbReference>
<proteinExistence type="predicted"/>
<evidence type="ECO:0000256" key="1">
    <source>
        <dbReference type="SAM" id="MobiDB-lite"/>
    </source>
</evidence>
<feature type="region of interest" description="Disordered" evidence="1">
    <location>
        <begin position="126"/>
        <end position="148"/>
    </location>
</feature>
<gene>
    <name evidence="2" type="ORF">EBQ10_02965</name>
</gene>
<organism evidence="2 3">
    <name type="scientific">Trueperella pyogenes</name>
    <dbReference type="NCBI Taxonomy" id="1661"/>
    <lineage>
        <taxon>Bacteria</taxon>
        <taxon>Bacillati</taxon>
        <taxon>Actinomycetota</taxon>
        <taxon>Actinomycetes</taxon>
        <taxon>Actinomycetales</taxon>
        <taxon>Actinomycetaceae</taxon>
        <taxon>Trueperella</taxon>
    </lineage>
</organism>
<feature type="compositionally biased region" description="Basic and acidic residues" evidence="1">
    <location>
        <begin position="1"/>
        <end position="17"/>
    </location>
</feature>
<dbReference type="Pfam" id="PF13481">
    <property type="entry name" value="AAA_25"/>
    <property type="match status" value="1"/>
</dbReference>
<dbReference type="InterPro" id="IPR027417">
    <property type="entry name" value="P-loop_NTPase"/>
</dbReference>
<name>A0A3Q9GF81_9ACTO</name>
<evidence type="ECO:0008006" key="4">
    <source>
        <dbReference type="Google" id="ProtNLM"/>
    </source>
</evidence>